<dbReference type="GO" id="GO:0007165">
    <property type="term" value="P:signal transduction"/>
    <property type="evidence" value="ECO:0007669"/>
    <property type="project" value="InterPro"/>
</dbReference>
<comment type="caution">
    <text evidence="4">The sequence shown here is derived from an EMBL/GenBank/DDBJ whole genome shotgun (WGS) entry which is preliminary data.</text>
</comment>
<evidence type="ECO:0000256" key="1">
    <source>
        <dbReference type="ARBA" id="ARBA00022468"/>
    </source>
</evidence>
<accession>A0AAE0HNI3</accession>
<evidence type="ECO:0000313" key="5">
    <source>
        <dbReference type="Proteomes" id="UP001278766"/>
    </source>
</evidence>
<proteinExistence type="predicted"/>
<dbReference type="Proteomes" id="UP001278766">
    <property type="component" value="Unassembled WGS sequence"/>
</dbReference>
<dbReference type="InterPro" id="IPR008936">
    <property type="entry name" value="Rho_GTPase_activation_prot"/>
</dbReference>
<protein>
    <submittedName>
        <fullName evidence="4">Rho GTPase activation protein</fullName>
    </submittedName>
</protein>
<dbReference type="GO" id="GO:0060237">
    <property type="term" value="P:regulation of fungal-type cell wall organization"/>
    <property type="evidence" value="ECO:0007669"/>
    <property type="project" value="TreeGrafter"/>
</dbReference>
<dbReference type="SMART" id="SM00324">
    <property type="entry name" value="RhoGAP"/>
    <property type="match status" value="1"/>
</dbReference>
<dbReference type="SUPFAM" id="SSF48350">
    <property type="entry name" value="GTPase activation domain, GAP"/>
    <property type="match status" value="1"/>
</dbReference>
<dbReference type="PANTHER" id="PTHR15228:SF25">
    <property type="entry name" value="F-BAR DOMAIN-CONTAINING PROTEIN"/>
    <property type="match status" value="1"/>
</dbReference>
<organism evidence="4 5">
    <name type="scientific">Chaetomium fimeti</name>
    <dbReference type="NCBI Taxonomy" id="1854472"/>
    <lineage>
        <taxon>Eukaryota</taxon>
        <taxon>Fungi</taxon>
        <taxon>Dikarya</taxon>
        <taxon>Ascomycota</taxon>
        <taxon>Pezizomycotina</taxon>
        <taxon>Sordariomycetes</taxon>
        <taxon>Sordariomycetidae</taxon>
        <taxon>Sordariales</taxon>
        <taxon>Chaetomiaceae</taxon>
        <taxon>Chaetomium</taxon>
    </lineage>
</organism>
<keyword evidence="5" id="KW-1185">Reference proteome</keyword>
<dbReference type="GO" id="GO:0005938">
    <property type="term" value="C:cell cortex"/>
    <property type="evidence" value="ECO:0007669"/>
    <property type="project" value="TreeGrafter"/>
</dbReference>
<reference evidence="4" key="2">
    <citation type="submission" date="2023-06" db="EMBL/GenBank/DDBJ databases">
        <authorList>
            <consortium name="Lawrence Berkeley National Laboratory"/>
            <person name="Haridas S."/>
            <person name="Hensen N."/>
            <person name="Bonometti L."/>
            <person name="Westerberg I."/>
            <person name="Brannstrom I.O."/>
            <person name="Guillou S."/>
            <person name="Cros-Aarteil S."/>
            <person name="Calhoun S."/>
            <person name="Kuo A."/>
            <person name="Mondo S."/>
            <person name="Pangilinan J."/>
            <person name="Riley R."/>
            <person name="Labutti K."/>
            <person name="Andreopoulos B."/>
            <person name="Lipzen A."/>
            <person name="Chen C."/>
            <person name="Yanf M."/>
            <person name="Daum C."/>
            <person name="Ng V."/>
            <person name="Clum A."/>
            <person name="Steindorff A."/>
            <person name="Ohm R."/>
            <person name="Martin F."/>
            <person name="Silar P."/>
            <person name="Natvig D."/>
            <person name="Lalanne C."/>
            <person name="Gautier V."/>
            <person name="Ament-Velasquez S.L."/>
            <person name="Kruys A."/>
            <person name="Hutchinson M.I."/>
            <person name="Powell A.J."/>
            <person name="Barry K."/>
            <person name="Miller A.N."/>
            <person name="Grigoriev I.V."/>
            <person name="Debuchy R."/>
            <person name="Gladieux P."/>
            <person name="Thoren M.H."/>
            <person name="Johannesson H."/>
        </authorList>
    </citation>
    <scope>NUCLEOTIDE SEQUENCE</scope>
    <source>
        <strain evidence="4">CBS 168.71</strain>
    </source>
</reference>
<keyword evidence="1" id="KW-0343">GTPase activation</keyword>
<name>A0AAE0HNI3_9PEZI</name>
<evidence type="ECO:0000256" key="2">
    <source>
        <dbReference type="SAM" id="MobiDB-lite"/>
    </source>
</evidence>
<sequence>MGILDRLRWLSKEQEIKDVLQRLESHKSSLSLMMTILSCQKQDDAEDKVDRLCDLVQQALGRYDFLNQRLTTLELQGHGINPSPTTRYHPTLPPLCATRDNGDQISGTKRPGPTAEIRVFAFEELLMTSRAYRNASGDGSDCFSIMSSAGRTASWSMLSGLSLSEISQIAILAIPIYAGDISNNESYEFEPPAVEPTSNVDTVPPSRPPPQEAKKSTPRRLLGKLTGSYLQRSRPRVELPLMIFGAPLYDGLNHANVAISLSETDDCGPIYGYIPIVVGKTGVFLKESGTDAVDIFTRNGNPTRIMHLQSVFDSYPYGKGHSWIGYTVYDAAGLLLRFLKSLPESVIPRANYERFRTTLGSFANPNSALDEAQEKECASRAQELCVALPAVNRALLFYILDLMDVFSYHSDVNGVTAERLAATFQPSLLSGPPNVMDGEAHNAAIEVIALLIRLASRDLLQYT</sequence>
<evidence type="ECO:0000259" key="3">
    <source>
        <dbReference type="PROSITE" id="PS50238"/>
    </source>
</evidence>
<dbReference type="GO" id="GO:0005096">
    <property type="term" value="F:GTPase activator activity"/>
    <property type="evidence" value="ECO:0007669"/>
    <property type="project" value="UniProtKB-KW"/>
</dbReference>
<dbReference type="PANTHER" id="PTHR15228">
    <property type="entry name" value="SPERMATHECAL PHYSIOLOGY VARIANT"/>
    <property type="match status" value="1"/>
</dbReference>
<feature type="region of interest" description="Disordered" evidence="2">
    <location>
        <begin position="188"/>
        <end position="218"/>
    </location>
</feature>
<dbReference type="GeneID" id="87839562"/>
<dbReference type="AlphaFoldDB" id="A0AAE0HNI3"/>
<evidence type="ECO:0000313" key="4">
    <source>
        <dbReference type="EMBL" id="KAK3299726.1"/>
    </source>
</evidence>
<dbReference type="PROSITE" id="PS50238">
    <property type="entry name" value="RHOGAP"/>
    <property type="match status" value="1"/>
</dbReference>
<dbReference type="InterPro" id="IPR000198">
    <property type="entry name" value="RhoGAP_dom"/>
</dbReference>
<reference evidence="4" key="1">
    <citation type="journal article" date="2023" name="Mol. Phylogenet. Evol.">
        <title>Genome-scale phylogeny and comparative genomics of the fungal order Sordariales.</title>
        <authorList>
            <person name="Hensen N."/>
            <person name="Bonometti L."/>
            <person name="Westerberg I."/>
            <person name="Brannstrom I.O."/>
            <person name="Guillou S."/>
            <person name="Cros-Aarteil S."/>
            <person name="Calhoun S."/>
            <person name="Haridas S."/>
            <person name="Kuo A."/>
            <person name="Mondo S."/>
            <person name="Pangilinan J."/>
            <person name="Riley R."/>
            <person name="LaButti K."/>
            <person name="Andreopoulos B."/>
            <person name="Lipzen A."/>
            <person name="Chen C."/>
            <person name="Yan M."/>
            <person name="Daum C."/>
            <person name="Ng V."/>
            <person name="Clum A."/>
            <person name="Steindorff A."/>
            <person name="Ohm R.A."/>
            <person name="Martin F."/>
            <person name="Silar P."/>
            <person name="Natvig D.O."/>
            <person name="Lalanne C."/>
            <person name="Gautier V."/>
            <person name="Ament-Velasquez S.L."/>
            <person name="Kruys A."/>
            <person name="Hutchinson M.I."/>
            <person name="Powell A.J."/>
            <person name="Barry K."/>
            <person name="Miller A.N."/>
            <person name="Grigoriev I.V."/>
            <person name="Debuchy R."/>
            <person name="Gladieux P."/>
            <person name="Hiltunen Thoren M."/>
            <person name="Johannesson H."/>
        </authorList>
    </citation>
    <scope>NUCLEOTIDE SEQUENCE</scope>
    <source>
        <strain evidence="4">CBS 168.71</strain>
    </source>
</reference>
<dbReference type="RefSeq" id="XP_062663240.1">
    <property type="nucleotide sequence ID" value="XM_062802614.1"/>
</dbReference>
<dbReference type="Gene3D" id="1.10.555.10">
    <property type="entry name" value="Rho GTPase activation protein"/>
    <property type="match status" value="1"/>
</dbReference>
<dbReference type="EMBL" id="JAUEPN010000001">
    <property type="protein sequence ID" value="KAK3299726.1"/>
    <property type="molecule type" value="Genomic_DNA"/>
</dbReference>
<dbReference type="InterPro" id="IPR051025">
    <property type="entry name" value="RhoGAP"/>
</dbReference>
<feature type="domain" description="Rho-GAP" evidence="3">
    <location>
        <begin position="259"/>
        <end position="459"/>
    </location>
</feature>
<dbReference type="Pfam" id="PF00620">
    <property type="entry name" value="RhoGAP"/>
    <property type="match status" value="1"/>
</dbReference>
<gene>
    <name evidence="4" type="ORF">B0H64DRAFT_379023</name>
</gene>